<name>A0AAD5KRD8_9FUNG</name>
<dbReference type="Proteomes" id="UP001209540">
    <property type="component" value="Unassembled WGS sequence"/>
</dbReference>
<comment type="caution">
    <text evidence="3">The sequence shown here is derived from an EMBL/GenBank/DDBJ whole genome shotgun (WGS) entry which is preliminary data.</text>
</comment>
<evidence type="ECO:0000256" key="1">
    <source>
        <dbReference type="SAM" id="MobiDB-lite"/>
    </source>
</evidence>
<feature type="region of interest" description="Disordered" evidence="1">
    <location>
        <begin position="137"/>
        <end position="167"/>
    </location>
</feature>
<dbReference type="EMBL" id="JAIXMP010000001">
    <property type="protein sequence ID" value="KAI9278497.1"/>
    <property type="molecule type" value="Genomic_DNA"/>
</dbReference>
<reference evidence="3" key="1">
    <citation type="journal article" date="2022" name="IScience">
        <title>Evolution of zygomycete secretomes and the origins of terrestrial fungal ecologies.</title>
        <authorList>
            <person name="Chang Y."/>
            <person name="Wang Y."/>
            <person name="Mondo S."/>
            <person name="Ahrendt S."/>
            <person name="Andreopoulos W."/>
            <person name="Barry K."/>
            <person name="Beard J."/>
            <person name="Benny G.L."/>
            <person name="Blankenship S."/>
            <person name="Bonito G."/>
            <person name="Cuomo C."/>
            <person name="Desiro A."/>
            <person name="Gervers K.A."/>
            <person name="Hundley H."/>
            <person name="Kuo A."/>
            <person name="LaButti K."/>
            <person name="Lang B.F."/>
            <person name="Lipzen A."/>
            <person name="O'Donnell K."/>
            <person name="Pangilinan J."/>
            <person name="Reynolds N."/>
            <person name="Sandor L."/>
            <person name="Smith M.E."/>
            <person name="Tsang A."/>
            <person name="Grigoriev I.V."/>
            <person name="Stajich J.E."/>
            <person name="Spatafora J.W."/>
        </authorList>
    </citation>
    <scope>NUCLEOTIDE SEQUENCE</scope>
    <source>
        <strain evidence="3">RSA 2281</strain>
    </source>
</reference>
<gene>
    <name evidence="3" type="ORF">BDA99DRAFT_531247</name>
</gene>
<evidence type="ECO:0000313" key="4">
    <source>
        <dbReference type="Proteomes" id="UP001209540"/>
    </source>
</evidence>
<organism evidence="3 4">
    <name type="scientific">Phascolomyces articulosus</name>
    <dbReference type="NCBI Taxonomy" id="60185"/>
    <lineage>
        <taxon>Eukaryota</taxon>
        <taxon>Fungi</taxon>
        <taxon>Fungi incertae sedis</taxon>
        <taxon>Mucoromycota</taxon>
        <taxon>Mucoromycotina</taxon>
        <taxon>Mucoromycetes</taxon>
        <taxon>Mucorales</taxon>
        <taxon>Lichtheimiaceae</taxon>
        <taxon>Phascolomyces</taxon>
    </lineage>
</organism>
<evidence type="ECO:0000313" key="3">
    <source>
        <dbReference type="EMBL" id="KAI9278497.1"/>
    </source>
</evidence>
<accession>A0AAD5KRD8</accession>
<proteinExistence type="predicted"/>
<feature type="signal peptide" evidence="2">
    <location>
        <begin position="1"/>
        <end position="23"/>
    </location>
</feature>
<sequence>MMRLIQLASLATVMLQLGTFVQANPLFDGTHNNDGSPTDICSTFRVTYPMEEGLSFADNSRHLISWQAPKGIQQVNVTIVNPEQKTVAMVNVFNASKGVSGEIPISLNGQDTGDFHFHLAAIGGPACQADSATFKITREDDEDDDEKKQEKETDQKKDHKNDDSKDWSHALQQLDDYVKEDDKKDEGEHKNKWFTNYDERTHLNDHLNQELDQLFSKSGKETQHDDVTEWLAVELDVEPEPKHEDTAENMFDHTNDGTFSDEEYDPAHVDAEGFQAEEHDDDAKVEYVMDFTNVGQWQEEQINPDDVEGSYEHQNGEWVEDIKKFDHTNVGQWEEQEVSYEEHTSGQHDNVVEWQAQEIEAHFDGDWHENVASGDWIEEQAQQEVHPNLASGEWFEDSPESHDDADAWITEEVDEHGASTQHTDEVKAAPLPSDTEFHSDEVAVGSDWEDESAVTEDIPDHTDAAPFIEEEIQALAQQSVHSDASEGWYEEPTHSDDASPSSGRVGTGRMPAVDSTHDNDGTIPVIPAEALIAKW</sequence>
<protein>
    <submittedName>
        <fullName evidence="3">Uncharacterized protein</fullName>
    </submittedName>
</protein>
<dbReference type="AlphaFoldDB" id="A0AAD5KRD8"/>
<evidence type="ECO:0000256" key="2">
    <source>
        <dbReference type="SAM" id="SignalP"/>
    </source>
</evidence>
<feature type="region of interest" description="Disordered" evidence="1">
    <location>
        <begin position="476"/>
        <end position="523"/>
    </location>
</feature>
<feature type="chain" id="PRO_5042275168" evidence="2">
    <location>
        <begin position="24"/>
        <end position="535"/>
    </location>
</feature>
<keyword evidence="2" id="KW-0732">Signal</keyword>
<reference evidence="3" key="2">
    <citation type="submission" date="2023-02" db="EMBL/GenBank/DDBJ databases">
        <authorList>
            <consortium name="DOE Joint Genome Institute"/>
            <person name="Mondo S.J."/>
            <person name="Chang Y."/>
            <person name="Wang Y."/>
            <person name="Ahrendt S."/>
            <person name="Andreopoulos W."/>
            <person name="Barry K."/>
            <person name="Beard J."/>
            <person name="Benny G.L."/>
            <person name="Blankenship S."/>
            <person name="Bonito G."/>
            <person name="Cuomo C."/>
            <person name="Desiro A."/>
            <person name="Gervers K.A."/>
            <person name="Hundley H."/>
            <person name="Kuo A."/>
            <person name="LaButti K."/>
            <person name="Lang B.F."/>
            <person name="Lipzen A."/>
            <person name="O'Donnell K."/>
            <person name="Pangilinan J."/>
            <person name="Reynolds N."/>
            <person name="Sandor L."/>
            <person name="Smith M.W."/>
            <person name="Tsang A."/>
            <person name="Grigoriev I.V."/>
            <person name="Stajich J.E."/>
            <person name="Spatafora J.W."/>
        </authorList>
    </citation>
    <scope>NUCLEOTIDE SEQUENCE</scope>
    <source>
        <strain evidence="3">RSA 2281</strain>
    </source>
</reference>
<keyword evidence="4" id="KW-1185">Reference proteome</keyword>
<feature type="compositionally biased region" description="Basic and acidic residues" evidence="1">
    <location>
        <begin position="146"/>
        <end position="167"/>
    </location>
</feature>